<dbReference type="RefSeq" id="WP_081146030.1">
    <property type="nucleotide sequence ID" value="NZ_LVYD01000024.1"/>
</dbReference>
<evidence type="ECO:0000313" key="2">
    <source>
        <dbReference type="EMBL" id="OQP65257.1"/>
    </source>
</evidence>
<dbReference type="PANTHER" id="PTHR43162:SF1">
    <property type="entry name" value="PRESTALK A DIFFERENTIATION PROTEIN A"/>
    <property type="match status" value="1"/>
</dbReference>
<dbReference type="Gene3D" id="3.90.25.10">
    <property type="entry name" value="UDP-galactose 4-epimerase, domain 1"/>
    <property type="match status" value="1"/>
</dbReference>
<dbReference type="Gene3D" id="3.40.50.720">
    <property type="entry name" value="NAD(P)-binding Rossmann-like Domain"/>
    <property type="match status" value="1"/>
</dbReference>
<protein>
    <recommendedName>
        <fullName evidence="1">NmrA-like domain-containing protein</fullName>
    </recommendedName>
</protein>
<dbReference type="Proteomes" id="UP000192796">
    <property type="component" value="Unassembled WGS sequence"/>
</dbReference>
<feature type="domain" description="NmrA-like" evidence="1">
    <location>
        <begin position="2"/>
        <end position="223"/>
    </location>
</feature>
<dbReference type="SUPFAM" id="SSF51735">
    <property type="entry name" value="NAD(P)-binding Rossmann-fold domains"/>
    <property type="match status" value="1"/>
</dbReference>
<dbReference type="InterPro" id="IPR036291">
    <property type="entry name" value="NAD(P)-bd_dom_sf"/>
</dbReference>
<name>A0A1V9G3U1_9BACT</name>
<gene>
    <name evidence="2" type="ORF">A3860_16435</name>
</gene>
<reference evidence="2 3" key="1">
    <citation type="submission" date="2016-03" db="EMBL/GenBank/DDBJ databases">
        <title>Niastella vici sp. nov., isolated from farmland soil.</title>
        <authorList>
            <person name="Chen L."/>
            <person name="Wang D."/>
            <person name="Yang S."/>
            <person name="Wang G."/>
        </authorList>
    </citation>
    <scope>NUCLEOTIDE SEQUENCE [LARGE SCALE GENOMIC DNA]</scope>
    <source>
        <strain evidence="2 3">DJ57</strain>
    </source>
</reference>
<dbReference type="EMBL" id="LVYD01000024">
    <property type="protein sequence ID" value="OQP65257.1"/>
    <property type="molecule type" value="Genomic_DNA"/>
</dbReference>
<accession>A0A1V9G3U1</accession>
<dbReference type="InterPro" id="IPR008030">
    <property type="entry name" value="NmrA-like"/>
</dbReference>
<comment type="caution">
    <text evidence="2">The sequence shown here is derived from an EMBL/GenBank/DDBJ whole genome shotgun (WGS) entry which is preliminary data.</text>
</comment>
<organism evidence="2 3">
    <name type="scientific">Niastella vici</name>
    <dbReference type="NCBI Taxonomy" id="1703345"/>
    <lineage>
        <taxon>Bacteria</taxon>
        <taxon>Pseudomonadati</taxon>
        <taxon>Bacteroidota</taxon>
        <taxon>Chitinophagia</taxon>
        <taxon>Chitinophagales</taxon>
        <taxon>Chitinophagaceae</taxon>
        <taxon>Niastella</taxon>
    </lineage>
</organism>
<dbReference type="STRING" id="1703345.A3860_16435"/>
<evidence type="ECO:0000313" key="3">
    <source>
        <dbReference type="Proteomes" id="UP000192796"/>
    </source>
</evidence>
<dbReference type="Pfam" id="PF05368">
    <property type="entry name" value="NmrA"/>
    <property type="match status" value="1"/>
</dbReference>
<proteinExistence type="predicted"/>
<sequence>MKITITGSLGNISRPLTQQLVAQGHNVSVISSNAAKADDIKKLGATPLTGSVEDYDFVKQSFQGSDAVYLMIPPNFSAPDYKAFTIAVGKNYAKAVQETGIQHVVNLSSSGSALAGHPPLTNYQNLETWLDELPAINVLHLRPGGFYSNFFGSIGLIKYQGIIGNNFGEDINMVMSHPEDIADAAAAALHTLSFKGKNIQYIVSDTKSGREVAELLGTAIGKPELKWIPFSDEQLLQGLLQNGFSKDAAQHYIVDMGIAIREGLLAKHYQQNTHAITGRRSFAEFAPVFARAYQYGG</sequence>
<evidence type="ECO:0000259" key="1">
    <source>
        <dbReference type="Pfam" id="PF05368"/>
    </source>
</evidence>
<keyword evidence="3" id="KW-1185">Reference proteome</keyword>
<dbReference type="AlphaFoldDB" id="A0A1V9G3U1"/>
<dbReference type="OrthoDB" id="2149806at2"/>
<dbReference type="PANTHER" id="PTHR43162">
    <property type="match status" value="1"/>
</dbReference>
<dbReference type="InterPro" id="IPR051604">
    <property type="entry name" value="Ergot_Alk_Oxidoreductase"/>
</dbReference>